<reference evidence="1 2" key="1">
    <citation type="submission" date="2024-01" db="EMBL/GenBank/DDBJ databases">
        <title>The genomes of 5 underutilized Papilionoideae crops provide insights into root nodulation and disease resistanc.</title>
        <authorList>
            <person name="Jiang F."/>
        </authorList>
    </citation>
    <scope>NUCLEOTIDE SEQUENCE [LARGE SCALE GENOMIC DNA]</scope>
    <source>
        <strain evidence="1">JINMINGXINNONG_FW02</strain>
        <tissue evidence="1">Leaves</tissue>
    </source>
</reference>
<dbReference type="EMBL" id="JAYMYR010000006">
    <property type="protein sequence ID" value="KAK7356814.1"/>
    <property type="molecule type" value="Genomic_DNA"/>
</dbReference>
<evidence type="ECO:0000313" key="1">
    <source>
        <dbReference type="EMBL" id="KAK7356814.1"/>
    </source>
</evidence>
<proteinExistence type="predicted"/>
<sequence>MMPSSVEVQYYQESQGRSYARPIGLLWSDAEHKDWDALYDTKSGFVREYQGRWKATRYRYALMCLVRQPKQSASKTICNQNWSVDGANHLSNLMRCTLLSHGRDLQSTWTTNVRGCAYLVAALWIGERKMMEGTSISGFDELITRWSPFALLP</sequence>
<comment type="caution">
    <text evidence="1">The sequence shown here is derived from an EMBL/GenBank/DDBJ whole genome shotgun (WGS) entry which is preliminary data.</text>
</comment>
<dbReference type="Proteomes" id="UP001374584">
    <property type="component" value="Unassembled WGS sequence"/>
</dbReference>
<name>A0AAN9MQ60_PHACN</name>
<protein>
    <submittedName>
        <fullName evidence="1">Uncharacterized protein</fullName>
    </submittedName>
</protein>
<dbReference type="AlphaFoldDB" id="A0AAN9MQ60"/>
<organism evidence="1 2">
    <name type="scientific">Phaseolus coccineus</name>
    <name type="common">Scarlet runner bean</name>
    <name type="synonym">Phaseolus multiflorus</name>
    <dbReference type="NCBI Taxonomy" id="3886"/>
    <lineage>
        <taxon>Eukaryota</taxon>
        <taxon>Viridiplantae</taxon>
        <taxon>Streptophyta</taxon>
        <taxon>Embryophyta</taxon>
        <taxon>Tracheophyta</taxon>
        <taxon>Spermatophyta</taxon>
        <taxon>Magnoliopsida</taxon>
        <taxon>eudicotyledons</taxon>
        <taxon>Gunneridae</taxon>
        <taxon>Pentapetalae</taxon>
        <taxon>rosids</taxon>
        <taxon>fabids</taxon>
        <taxon>Fabales</taxon>
        <taxon>Fabaceae</taxon>
        <taxon>Papilionoideae</taxon>
        <taxon>50 kb inversion clade</taxon>
        <taxon>NPAAA clade</taxon>
        <taxon>indigoferoid/millettioid clade</taxon>
        <taxon>Phaseoleae</taxon>
        <taxon>Phaseolus</taxon>
    </lineage>
</organism>
<gene>
    <name evidence="1" type="ORF">VNO80_16092</name>
</gene>
<keyword evidence="2" id="KW-1185">Reference proteome</keyword>
<evidence type="ECO:0000313" key="2">
    <source>
        <dbReference type="Proteomes" id="UP001374584"/>
    </source>
</evidence>
<accession>A0AAN9MQ60</accession>